<dbReference type="AlphaFoldDB" id="A0A8J3E3J9"/>
<evidence type="ECO:0000256" key="1">
    <source>
        <dbReference type="SAM" id="SignalP"/>
    </source>
</evidence>
<feature type="signal peptide" evidence="1">
    <location>
        <begin position="1"/>
        <end position="20"/>
    </location>
</feature>
<gene>
    <name evidence="2" type="ORF">GCM10011611_26510</name>
</gene>
<keyword evidence="3" id="KW-1185">Reference proteome</keyword>
<accession>A0A8J3E3J9</accession>
<sequence length="117" mass="12748">MSLNRIALALLVLIPTLASAEEIKCPDAQAGTHLSTVTLFDGPPDEHADLMPDTFKKEKTGGGKSDWDVAYIFEAGRQLYVECQYGSKVPSIVLKAPKVNTCTFKSDRNSKNSLTCK</sequence>
<dbReference type="Proteomes" id="UP000646365">
    <property type="component" value="Unassembled WGS sequence"/>
</dbReference>
<comment type="caution">
    <text evidence="2">The sequence shown here is derived from an EMBL/GenBank/DDBJ whole genome shotgun (WGS) entry which is preliminary data.</text>
</comment>
<evidence type="ECO:0000313" key="3">
    <source>
        <dbReference type="Proteomes" id="UP000646365"/>
    </source>
</evidence>
<keyword evidence="1" id="KW-0732">Signal</keyword>
<protein>
    <submittedName>
        <fullName evidence="2">Uncharacterized protein</fullName>
    </submittedName>
</protein>
<reference evidence="2" key="2">
    <citation type="submission" date="2020-09" db="EMBL/GenBank/DDBJ databases">
        <authorList>
            <person name="Sun Q."/>
            <person name="Zhou Y."/>
        </authorList>
    </citation>
    <scope>NUCLEOTIDE SEQUENCE</scope>
    <source>
        <strain evidence="2">CGMCC 1.15725</strain>
    </source>
</reference>
<dbReference type="InterPro" id="IPR049973">
    <property type="entry name" value="STY0301-like"/>
</dbReference>
<feature type="chain" id="PRO_5035203012" evidence="1">
    <location>
        <begin position="21"/>
        <end position="117"/>
    </location>
</feature>
<dbReference type="NCBIfam" id="NF042415">
    <property type="entry name" value="STY0301_fam"/>
    <property type="match status" value="1"/>
</dbReference>
<proteinExistence type="predicted"/>
<organism evidence="2 3">
    <name type="scientific">Aliidongia dinghuensis</name>
    <dbReference type="NCBI Taxonomy" id="1867774"/>
    <lineage>
        <taxon>Bacteria</taxon>
        <taxon>Pseudomonadati</taxon>
        <taxon>Pseudomonadota</taxon>
        <taxon>Alphaproteobacteria</taxon>
        <taxon>Rhodospirillales</taxon>
        <taxon>Dongiaceae</taxon>
        <taxon>Aliidongia</taxon>
    </lineage>
</organism>
<evidence type="ECO:0000313" key="2">
    <source>
        <dbReference type="EMBL" id="GGF19300.1"/>
    </source>
</evidence>
<dbReference type="EMBL" id="BMJQ01000006">
    <property type="protein sequence ID" value="GGF19300.1"/>
    <property type="molecule type" value="Genomic_DNA"/>
</dbReference>
<name>A0A8J3E3J9_9PROT</name>
<reference evidence="2" key="1">
    <citation type="journal article" date="2014" name="Int. J. Syst. Evol. Microbiol.">
        <title>Complete genome sequence of Corynebacterium casei LMG S-19264T (=DSM 44701T), isolated from a smear-ripened cheese.</title>
        <authorList>
            <consortium name="US DOE Joint Genome Institute (JGI-PGF)"/>
            <person name="Walter F."/>
            <person name="Albersmeier A."/>
            <person name="Kalinowski J."/>
            <person name="Ruckert C."/>
        </authorList>
    </citation>
    <scope>NUCLEOTIDE SEQUENCE</scope>
    <source>
        <strain evidence="2">CGMCC 1.15725</strain>
    </source>
</reference>
<dbReference type="RefSeq" id="WP_407648397.1">
    <property type="nucleotide sequence ID" value="NZ_BMJQ01000006.1"/>
</dbReference>